<gene>
    <name evidence="3" type="ORF">SAMN05192542_11048</name>
</gene>
<keyword evidence="4" id="KW-1185">Reference proteome</keyword>
<dbReference type="AlphaFoldDB" id="A0A1H7RJX1"/>
<keyword evidence="1" id="KW-0812">Transmembrane</keyword>
<dbReference type="NCBIfam" id="TIGR03349">
    <property type="entry name" value="IV_VI_DotU"/>
    <property type="match status" value="1"/>
</dbReference>
<sequence>MRDLLRDTALLVTSLASGGAVPDATSFRQRCRQITGLLAEALERLGYPEDVRREALVAQCGVLDEMALRYLPAAARIDWEQRPMQVERFSIHDAGRRVIDCIETHLQKASPDVDLLECYAAILGMGFVGRYARDGQAKRAALIATLNARLQELRAPTDEPFLTDPAGTQLATGFYRSAPWIIGALACIAAMAVWIAANRTLDTQFAHMTPAKVGQP</sequence>
<name>A0A1H7RJX1_9BURK</name>
<dbReference type="STRING" id="416943.SAMN05445871_6313"/>
<dbReference type="PANTHER" id="PTHR38033">
    <property type="entry name" value="MEMBRANE PROTEIN-RELATED"/>
    <property type="match status" value="1"/>
</dbReference>
<dbReference type="RefSeq" id="WP_090553051.1">
    <property type="nucleotide sequence ID" value="NZ_FNSR01000003.1"/>
</dbReference>
<feature type="domain" description="Type IV / VI secretion system DotU" evidence="2">
    <location>
        <begin position="2"/>
        <end position="197"/>
    </location>
</feature>
<dbReference type="PANTHER" id="PTHR38033:SF1">
    <property type="entry name" value="DOTU FAMILY TYPE IV_VI SECRETION SYSTEM PROTEIN"/>
    <property type="match status" value="1"/>
</dbReference>
<feature type="transmembrane region" description="Helical" evidence="1">
    <location>
        <begin position="178"/>
        <end position="197"/>
    </location>
</feature>
<evidence type="ECO:0000256" key="1">
    <source>
        <dbReference type="SAM" id="Phobius"/>
    </source>
</evidence>
<keyword evidence="1" id="KW-1133">Transmembrane helix</keyword>
<evidence type="ECO:0000313" key="4">
    <source>
        <dbReference type="Proteomes" id="UP000199120"/>
    </source>
</evidence>
<organism evidence="3 4">
    <name type="scientific">Paraburkholderia caballeronis</name>
    <dbReference type="NCBI Taxonomy" id="416943"/>
    <lineage>
        <taxon>Bacteria</taxon>
        <taxon>Pseudomonadati</taxon>
        <taxon>Pseudomonadota</taxon>
        <taxon>Betaproteobacteria</taxon>
        <taxon>Burkholderiales</taxon>
        <taxon>Burkholderiaceae</taxon>
        <taxon>Paraburkholderia</taxon>
    </lineage>
</organism>
<reference evidence="4" key="1">
    <citation type="submission" date="2016-10" db="EMBL/GenBank/DDBJ databases">
        <authorList>
            <person name="Varghese N."/>
            <person name="Submissions S."/>
        </authorList>
    </citation>
    <scope>NUCLEOTIDE SEQUENCE [LARGE SCALE GENOMIC DNA]</scope>
    <source>
        <strain evidence="4">LMG 26416</strain>
    </source>
</reference>
<evidence type="ECO:0000313" key="3">
    <source>
        <dbReference type="EMBL" id="SEL60328.1"/>
    </source>
</evidence>
<dbReference type="InterPro" id="IPR017732">
    <property type="entry name" value="T4/T6SS_DotU"/>
</dbReference>
<accession>A0A1H7RJX1</accession>
<dbReference type="EMBL" id="FOAJ01000010">
    <property type="protein sequence ID" value="SEL60328.1"/>
    <property type="molecule type" value="Genomic_DNA"/>
</dbReference>
<dbReference type="OrthoDB" id="6998040at2"/>
<evidence type="ECO:0000259" key="2">
    <source>
        <dbReference type="Pfam" id="PF09850"/>
    </source>
</evidence>
<dbReference type="Gene3D" id="1.25.40.590">
    <property type="entry name" value="Type IV / VI secretion system, DotU"/>
    <property type="match status" value="1"/>
</dbReference>
<dbReference type="Pfam" id="PF09850">
    <property type="entry name" value="DotU"/>
    <property type="match status" value="1"/>
</dbReference>
<keyword evidence="1" id="KW-0472">Membrane</keyword>
<protein>
    <submittedName>
        <fullName evidence="3">Type VI secretion system protein ImpK</fullName>
    </submittedName>
</protein>
<dbReference type="InterPro" id="IPR038522">
    <property type="entry name" value="T4/T6SS_DotU_sf"/>
</dbReference>
<dbReference type="Proteomes" id="UP000199120">
    <property type="component" value="Unassembled WGS sequence"/>
</dbReference>
<proteinExistence type="predicted"/>